<keyword evidence="9" id="KW-0119">Carbohydrate metabolism</keyword>
<dbReference type="RefSeq" id="WP_189089781.1">
    <property type="nucleotide sequence ID" value="NZ_BMQL01000008.1"/>
</dbReference>
<keyword evidence="5" id="KW-0256">Endoplasmic reticulum</keyword>
<dbReference type="SUPFAM" id="SSF49265">
    <property type="entry name" value="Fibronectin type III"/>
    <property type="match status" value="1"/>
</dbReference>
<dbReference type="PANTHER" id="PTHR13460">
    <property type="match status" value="1"/>
</dbReference>
<dbReference type="SMART" id="SM00776">
    <property type="entry name" value="NPCBM"/>
    <property type="match status" value="2"/>
</dbReference>
<dbReference type="Gene3D" id="2.60.120.1060">
    <property type="entry name" value="NPCBM/NEW2 domain"/>
    <property type="match status" value="2"/>
</dbReference>
<evidence type="ECO:0000256" key="2">
    <source>
        <dbReference type="ARBA" id="ARBA00009141"/>
    </source>
</evidence>
<dbReference type="SUPFAM" id="SSF49785">
    <property type="entry name" value="Galactose-binding domain-like"/>
    <property type="match status" value="3"/>
</dbReference>
<dbReference type="InterPro" id="IPR013783">
    <property type="entry name" value="Ig-like_fold"/>
</dbReference>
<dbReference type="GO" id="GO:0016020">
    <property type="term" value="C:membrane"/>
    <property type="evidence" value="ECO:0007669"/>
    <property type="project" value="TreeGrafter"/>
</dbReference>
<keyword evidence="7" id="KW-0472">Membrane</keyword>
<protein>
    <recommendedName>
        <fullName evidence="11">Glycosyl hydrolase family 98 putative carbohydrate-binding module domain-containing protein</fullName>
    </recommendedName>
</protein>
<sequence length="959" mass="100741">MRKQRWWLAATCAAVLGLAGCSDQSVPQSGDSAAAGQETQADPYAGGKTYPWSDRLDPSSDAASIPGGFPWTGFHASSGGLKTAAVGSGDTAYLSDLSWTSAKNAWGPIEKDMSNGEQGSGDGHPLTIGGQVYAKGLGTHASSEVNYALNGLCTTFSASIGVDDEVGTRGSVVFEVWNGTTTRLYSSALLTGNDPATAISVDVTNVQNLRLVVTDGGNGINNDHADWADAQIVCPQKPLSGQTYLSDLMWTSAQSGWGPIERDMSNGDKLSGDGHPLTIGGQVYAKGLGVHALSTITYALSAQCSAFDAQVGLDDEVTDHGSVVFQVFGDGTLLFDSGVLHGIDAPKALSVNLSGVQELKLVVGDSGNGITNDHADWGDAKLTCSTDTTAPATPANLTALPGTGSVALDWNDNTESDLVGYRVSRAAQASGPYTLLTAQPITVSAYTDTAAGSAQVFYQVVAVDRSGNASAPASISATPSSGTPKIVTENPDAFPFPDRLVFSRIGSLSSPPSNAVHDLSTLRVKNTGTGPLTITGLNIVGTWVLDPAIPLPTNVAAGGTLNVRLRFTAQTNKVNMGTLTVVSNDPTTPNLSIQLAGLWQSLPENNQEPNPLQIRDAFGYTFSFLGGEPGLNQDGLVRPQGDEVIAPYWQRADLSQPVTVRQLAAYHTQGNTGTLYWHDKASSSATALFTHIADDAQTIFPRISGGLPAVTTFTPTATFGLRVDGEWSDPRRNSQTADRSNGCARPCGQHLRFWPIKDRAGALVPNTYMLIMDYSGINYDYNDMIYFISNVRPAPILLNVGGATYSAPNGDVWLSDKDQNGDAPYTPSTAVAQGSQTSTTPIAGTDNPVLYRTSRGDLGATTPQSSRLLTFNVPINNGTYLVKLHFADLTWTAPGQRVFDVSLEGQLRIANLDIVASAGGGNTALVVPIDNVQVRDGKLTIDLKASVDFPSLSGIEIVR</sequence>
<evidence type="ECO:0000256" key="4">
    <source>
        <dbReference type="ARBA" id="ARBA00022729"/>
    </source>
</evidence>
<dbReference type="InterPro" id="IPR038637">
    <property type="entry name" value="NPCBM_sf"/>
</dbReference>
<dbReference type="InterPro" id="IPR036116">
    <property type="entry name" value="FN3_sf"/>
</dbReference>
<keyword evidence="3" id="KW-0812">Transmembrane</keyword>
<evidence type="ECO:0000256" key="6">
    <source>
        <dbReference type="ARBA" id="ARBA00022989"/>
    </source>
</evidence>
<dbReference type="Pfam" id="PF11721">
    <property type="entry name" value="Malectin"/>
    <property type="match status" value="1"/>
</dbReference>
<feature type="region of interest" description="Disordered" evidence="10">
    <location>
        <begin position="26"/>
        <end position="61"/>
    </location>
</feature>
<evidence type="ECO:0000256" key="1">
    <source>
        <dbReference type="ARBA" id="ARBA00004115"/>
    </source>
</evidence>
<dbReference type="Pfam" id="PF08305">
    <property type="entry name" value="NPCBM"/>
    <property type="match status" value="2"/>
</dbReference>
<name>A0A918C6W9_9DEIO</name>
<evidence type="ECO:0000256" key="8">
    <source>
        <dbReference type="ARBA" id="ARBA00023180"/>
    </source>
</evidence>
<dbReference type="Gene3D" id="2.60.120.430">
    <property type="entry name" value="Galactose-binding lectin"/>
    <property type="match status" value="1"/>
</dbReference>
<dbReference type="GO" id="GO:0030246">
    <property type="term" value="F:carbohydrate binding"/>
    <property type="evidence" value="ECO:0007669"/>
    <property type="project" value="InterPro"/>
</dbReference>
<organism evidence="12 13">
    <name type="scientific">Deinococcus ruber</name>
    <dbReference type="NCBI Taxonomy" id="1848197"/>
    <lineage>
        <taxon>Bacteria</taxon>
        <taxon>Thermotogati</taxon>
        <taxon>Deinococcota</taxon>
        <taxon>Deinococci</taxon>
        <taxon>Deinococcales</taxon>
        <taxon>Deinococcaceae</taxon>
        <taxon>Deinococcus</taxon>
    </lineage>
</organism>
<accession>A0A918C6W9</accession>
<keyword evidence="13" id="KW-1185">Reference proteome</keyword>
<proteinExistence type="inferred from homology"/>
<dbReference type="InterPro" id="IPR039155">
    <property type="entry name" value="MLEC"/>
</dbReference>
<evidence type="ECO:0000259" key="11">
    <source>
        <dbReference type="SMART" id="SM00776"/>
    </source>
</evidence>
<gene>
    <name evidence="12" type="ORF">GCM10008957_19400</name>
</gene>
<feature type="compositionally biased region" description="Polar residues" evidence="10">
    <location>
        <begin position="826"/>
        <end position="842"/>
    </location>
</feature>
<evidence type="ECO:0000256" key="3">
    <source>
        <dbReference type="ARBA" id="ARBA00022692"/>
    </source>
</evidence>
<dbReference type="InterPro" id="IPR013222">
    <property type="entry name" value="Glyco_hyd_98_carb-bd"/>
</dbReference>
<feature type="region of interest" description="Disordered" evidence="10">
    <location>
        <begin position="818"/>
        <end position="846"/>
    </location>
</feature>
<comment type="subcellular location">
    <subcellularLocation>
        <location evidence="1">Endoplasmic reticulum membrane</location>
        <topology evidence="1">Single-pass type I membrane protein</topology>
    </subcellularLocation>
</comment>
<reference evidence="12" key="1">
    <citation type="journal article" date="2014" name="Int. J. Syst. Evol. Microbiol.">
        <title>Complete genome sequence of Corynebacterium casei LMG S-19264T (=DSM 44701T), isolated from a smear-ripened cheese.</title>
        <authorList>
            <consortium name="US DOE Joint Genome Institute (JGI-PGF)"/>
            <person name="Walter F."/>
            <person name="Albersmeier A."/>
            <person name="Kalinowski J."/>
            <person name="Ruckert C."/>
        </authorList>
    </citation>
    <scope>NUCLEOTIDE SEQUENCE</scope>
    <source>
        <strain evidence="12">JCM 31311</strain>
    </source>
</reference>
<comment type="similarity">
    <text evidence="2">Belongs to the malectin family.</text>
</comment>
<evidence type="ECO:0000313" key="13">
    <source>
        <dbReference type="Proteomes" id="UP000603865"/>
    </source>
</evidence>
<dbReference type="InterPro" id="IPR021720">
    <property type="entry name" value="Malectin_dom"/>
</dbReference>
<comment type="caution">
    <text evidence="12">The sequence shown here is derived from an EMBL/GenBank/DDBJ whole genome shotgun (WGS) entry which is preliminary data.</text>
</comment>
<dbReference type="EMBL" id="BMQL01000008">
    <property type="protein sequence ID" value="GGR06720.1"/>
    <property type="molecule type" value="Genomic_DNA"/>
</dbReference>
<keyword evidence="8" id="KW-0325">Glycoprotein</keyword>
<evidence type="ECO:0000256" key="10">
    <source>
        <dbReference type="SAM" id="MobiDB-lite"/>
    </source>
</evidence>
<evidence type="ECO:0000256" key="5">
    <source>
        <dbReference type="ARBA" id="ARBA00022824"/>
    </source>
</evidence>
<dbReference type="PROSITE" id="PS51257">
    <property type="entry name" value="PROKAR_LIPOPROTEIN"/>
    <property type="match status" value="1"/>
</dbReference>
<dbReference type="Gene3D" id="2.60.40.10">
    <property type="entry name" value="Immunoglobulins"/>
    <property type="match status" value="2"/>
</dbReference>
<keyword evidence="6" id="KW-1133">Transmembrane helix</keyword>
<evidence type="ECO:0000256" key="7">
    <source>
        <dbReference type="ARBA" id="ARBA00023136"/>
    </source>
</evidence>
<feature type="domain" description="Glycosyl hydrolase family 98 putative carbohydrate-binding module" evidence="11">
    <location>
        <begin position="88"/>
        <end position="234"/>
    </location>
</feature>
<dbReference type="AlphaFoldDB" id="A0A918C6W9"/>
<dbReference type="PANTHER" id="PTHR13460:SF0">
    <property type="entry name" value="MALECTIN"/>
    <property type="match status" value="1"/>
</dbReference>
<evidence type="ECO:0000256" key="9">
    <source>
        <dbReference type="ARBA" id="ARBA00023277"/>
    </source>
</evidence>
<keyword evidence="4" id="KW-0732">Signal</keyword>
<evidence type="ECO:0000313" key="12">
    <source>
        <dbReference type="EMBL" id="GGR06720.1"/>
    </source>
</evidence>
<dbReference type="Proteomes" id="UP000603865">
    <property type="component" value="Unassembled WGS sequence"/>
</dbReference>
<dbReference type="InterPro" id="IPR008979">
    <property type="entry name" value="Galactose-bd-like_sf"/>
</dbReference>
<feature type="domain" description="Glycosyl hydrolase family 98 putative carbohydrate-binding module" evidence="11">
    <location>
        <begin position="239"/>
        <end position="384"/>
    </location>
</feature>
<reference evidence="12" key="2">
    <citation type="submission" date="2020-09" db="EMBL/GenBank/DDBJ databases">
        <authorList>
            <person name="Sun Q."/>
            <person name="Ohkuma M."/>
        </authorList>
    </citation>
    <scope>NUCLEOTIDE SEQUENCE</scope>
    <source>
        <strain evidence="12">JCM 31311</strain>
    </source>
</reference>